<dbReference type="AlphaFoldDB" id="A0A4P9VTR7"/>
<sequence length="207" mass="23129">MARAYYWVTWELMQHLKCFGVDPNRWTSLRLSGMTRLEALLYVNWMLSAKCNLKVMFTHPLSWQEAERMAKEASERGEQERSLCVVDWHRLLSGQADDSPGGPTLCQQDTVCPVKPQGHVYPPPVMGGVKEAGESGTEGGEPELVAAPARPPPKTKMFEALPSQPLHKNDCSVDLDAGEDLKTPDRLSRSLIYYAAMMWAGGLVWPI</sequence>
<gene>
    <name evidence="2" type="ORF">BDK51DRAFT_26915</name>
</gene>
<proteinExistence type="predicted"/>
<evidence type="ECO:0000256" key="1">
    <source>
        <dbReference type="SAM" id="MobiDB-lite"/>
    </source>
</evidence>
<protein>
    <submittedName>
        <fullName evidence="2">Uncharacterized protein</fullName>
    </submittedName>
</protein>
<organism evidence="2 3">
    <name type="scientific">Blyttiomyces helicus</name>
    <dbReference type="NCBI Taxonomy" id="388810"/>
    <lineage>
        <taxon>Eukaryota</taxon>
        <taxon>Fungi</taxon>
        <taxon>Fungi incertae sedis</taxon>
        <taxon>Chytridiomycota</taxon>
        <taxon>Chytridiomycota incertae sedis</taxon>
        <taxon>Chytridiomycetes</taxon>
        <taxon>Chytridiomycetes incertae sedis</taxon>
        <taxon>Blyttiomyces</taxon>
    </lineage>
</organism>
<feature type="region of interest" description="Disordered" evidence="1">
    <location>
        <begin position="131"/>
        <end position="150"/>
    </location>
</feature>
<feature type="non-terminal residue" evidence="2">
    <location>
        <position position="207"/>
    </location>
</feature>
<evidence type="ECO:0000313" key="2">
    <source>
        <dbReference type="EMBL" id="RKO82924.1"/>
    </source>
</evidence>
<reference evidence="3" key="1">
    <citation type="journal article" date="2018" name="Nat. Microbiol.">
        <title>Leveraging single-cell genomics to expand the fungal tree of life.</title>
        <authorList>
            <person name="Ahrendt S.R."/>
            <person name="Quandt C.A."/>
            <person name="Ciobanu D."/>
            <person name="Clum A."/>
            <person name="Salamov A."/>
            <person name="Andreopoulos B."/>
            <person name="Cheng J.F."/>
            <person name="Woyke T."/>
            <person name="Pelin A."/>
            <person name="Henrissat B."/>
            <person name="Reynolds N.K."/>
            <person name="Benny G.L."/>
            <person name="Smith M.E."/>
            <person name="James T.Y."/>
            <person name="Grigoriev I.V."/>
        </authorList>
    </citation>
    <scope>NUCLEOTIDE SEQUENCE [LARGE SCALE GENOMIC DNA]</scope>
</reference>
<accession>A0A4P9VTR7</accession>
<evidence type="ECO:0000313" key="3">
    <source>
        <dbReference type="Proteomes" id="UP000269721"/>
    </source>
</evidence>
<dbReference type="Proteomes" id="UP000269721">
    <property type="component" value="Unassembled WGS sequence"/>
</dbReference>
<keyword evidence="3" id="KW-1185">Reference proteome</keyword>
<dbReference type="EMBL" id="ML001906">
    <property type="protein sequence ID" value="RKO82924.1"/>
    <property type="molecule type" value="Genomic_DNA"/>
</dbReference>
<name>A0A4P9VTR7_9FUNG</name>